<dbReference type="EMBL" id="JAYDYQ010002687">
    <property type="protein sequence ID" value="KAK4479188.1"/>
    <property type="molecule type" value="Genomic_DNA"/>
</dbReference>
<protein>
    <recommendedName>
        <fullName evidence="1">F-box domain-containing protein</fullName>
    </recommendedName>
</protein>
<dbReference type="InterPro" id="IPR001810">
    <property type="entry name" value="F-box_dom"/>
</dbReference>
<dbReference type="Pfam" id="PF23622">
    <property type="entry name" value="LRR_At1g61320_AtMIF1"/>
    <property type="match status" value="1"/>
</dbReference>
<accession>A0ABR0CRK6</accession>
<evidence type="ECO:0000313" key="3">
    <source>
        <dbReference type="Proteomes" id="UP001291926"/>
    </source>
</evidence>
<keyword evidence="3" id="KW-1185">Reference proteome</keyword>
<reference evidence="2 3" key="1">
    <citation type="journal article" date="2023" name="bioRxiv">
        <title>Genome report: Whole genome sequence and annotation of Penstemon davidsonii.</title>
        <authorList>
            <person name="Ostevik K.L."/>
            <person name="Alabady M."/>
            <person name="Zhang M."/>
            <person name="Rausher M.D."/>
        </authorList>
    </citation>
    <scope>NUCLEOTIDE SEQUENCE [LARGE SCALE GENOMIC DNA]</scope>
    <source>
        <strain evidence="2">DNT005</strain>
        <tissue evidence="2">Whole leaf</tissue>
    </source>
</reference>
<dbReference type="CDD" id="cd22160">
    <property type="entry name" value="F-box_AtFBL13-like"/>
    <property type="match status" value="1"/>
</dbReference>
<dbReference type="SMART" id="SM00256">
    <property type="entry name" value="FBOX"/>
    <property type="match status" value="1"/>
</dbReference>
<dbReference type="InterPro" id="IPR050232">
    <property type="entry name" value="FBL13/AtMIF1-like"/>
</dbReference>
<evidence type="ECO:0000313" key="2">
    <source>
        <dbReference type="EMBL" id="KAK4479188.1"/>
    </source>
</evidence>
<dbReference type="PANTHER" id="PTHR31900">
    <property type="entry name" value="F-BOX/RNI SUPERFAMILY PROTEIN-RELATED"/>
    <property type="match status" value="1"/>
</dbReference>
<gene>
    <name evidence="2" type="ORF">RD792_014699</name>
</gene>
<dbReference type="InterPro" id="IPR036047">
    <property type="entry name" value="F-box-like_dom_sf"/>
</dbReference>
<dbReference type="InterPro" id="IPR032675">
    <property type="entry name" value="LRR_dom_sf"/>
</dbReference>
<sequence length="435" mass="49982">MAKEGESVDDDSDYDTGFGLIHKSVKSNTTISKEEEEEEIEEDRLSALPDSLIVHILSFLDDIKDVIKTCLLSKRWQFIWTDTSEIDLCENSFDFYRNRIFVDWVGRMLSMCGNVIQLNKFSVDFWYDECFYSDVNLWVNIAVNRKVKDVSLICHTLKKNLYEMPQMLYSHTSLASLTICSCAMAPRVAVEWVSLKSLSINQVKLSSCVMENILAGCPILEVLNLTTCRGLKRLKICSPNLTTLLIEDWEVYDRQKYTLDIFAPYVRDLTISGYVETTQFRLRDISSVVRASLHFYEEITQNWTNRLPITMSYMRQLLESLKHVKELELGPQCIEKHDTEELAATYLNIKSNLDLIFHMKTITINSFTESVHDGEPMLTLAQILLNSARVLENMVIYAEDLFDYLPPYISPGLAEISKTVITFPRASPEAVIVVC</sequence>
<dbReference type="InterPro" id="IPR053781">
    <property type="entry name" value="F-box_AtFBL13-like"/>
</dbReference>
<dbReference type="SUPFAM" id="SSF52047">
    <property type="entry name" value="RNI-like"/>
    <property type="match status" value="1"/>
</dbReference>
<name>A0ABR0CRK6_9LAMI</name>
<feature type="domain" description="F-box" evidence="1">
    <location>
        <begin position="48"/>
        <end position="88"/>
    </location>
</feature>
<dbReference type="SUPFAM" id="SSF81383">
    <property type="entry name" value="F-box domain"/>
    <property type="match status" value="1"/>
</dbReference>
<dbReference type="Proteomes" id="UP001291926">
    <property type="component" value="Unassembled WGS sequence"/>
</dbReference>
<dbReference type="PANTHER" id="PTHR31900:SF32">
    <property type="entry name" value="F-BOX_RNI_FBD-LIKE DOMAIN PROTEIN"/>
    <property type="match status" value="1"/>
</dbReference>
<dbReference type="Pfam" id="PF12937">
    <property type="entry name" value="F-box-like"/>
    <property type="match status" value="1"/>
</dbReference>
<evidence type="ECO:0000259" key="1">
    <source>
        <dbReference type="SMART" id="SM00256"/>
    </source>
</evidence>
<dbReference type="InterPro" id="IPR055357">
    <property type="entry name" value="LRR_At1g61320_AtMIF1"/>
</dbReference>
<dbReference type="Gene3D" id="1.20.1280.50">
    <property type="match status" value="1"/>
</dbReference>
<comment type="caution">
    <text evidence="2">The sequence shown here is derived from an EMBL/GenBank/DDBJ whole genome shotgun (WGS) entry which is preliminary data.</text>
</comment>
<organism evidence="2 3">
    <name type="scientific">Penstemon davidsonii</name>
    <dbReference type="NCBI Taxonomy" id="160366"/>
    <lineage>
        <taxon>Eukaryota</taxon>
        <taxon>Viridiplantae</taxon>
        <taxon>Streptophyta</taxon>
        <taxon>Embryophyta</taxon>
        <taxon>Tracheophyta</taxon>
        <taxon>Spermatophyta</taxon>
        <taxon>Magnoliopsida</taxon>
        <taxon>eudicotyledons</taxon>
        <taxon>Gunneridae</taxon>
        <taxon>Pentapetalae</taxon>
        <taxon>asterids</taxon>
        <taxon>lamiids</taxon>
        <taxon>Lamiales</taxon>
        <taxon>Plantaginaceae</taxon>
        <taxon>Cheloneae</taxon>
        <taxon>Penstemon</taxon>
    </lineage>
</organism>
<proteinExistence type="predicted"/>
<dbReference type="Gene3D" id="3.80.10.10">
    <property type="entry name" value="Ribonuclease Inhibitor"/>
    <property type="match status" value="1"/>
</dbReference>